<keyword evidence="6" id="KW-1185">Reference proteome</keyword>
<keyword evidence="1 2" id="KW-0371">Homeobox</keyword>
<keyword evidence="1 2" id="KW-0539">Nucleus</keyword>
<comment type="caution">
    <text evidence="5">The sequence shown here is derived from an EMBL/GenBank/DDBJ whole genome shotgun (WGS) entry which is preliminary data.</text>
</comment>
<dbReference type="InterPro" id="IPR042768">
    <property type="entry name" value="MNX1/Ceh-12"/>
</dbReference>
<evidence type="ECO:0000256" key="2">
    <source>
        <dbReference type="RuleBase" id="RU000682"/>
    </source>
</evidence>
<protein>
    <recommendedName>
        <fullName evidence="4">Homeobox domain-containing protein</fullName>
    </recommendedName>
</protein>
<dbReference type="Pfam" id="PF00046">
    <property type="entry name" value="Homeodomain"/>
    <property type="match status" value="1"/>
</dbReference>
<feature type="compositionally biased region" description="Polar residues" evidence="3">
    <location>
        <begin position="399"/>
        <end position="414"/>
    </location>
</feature>
<reference evidence="5" key="1">
    <citation type="submission" date="2021-06" db="EMBL/GenBank/DDBJ databases">
        <authorList>
            <person name="Hodson N. C."/>
            <person name="Mongue J. A."/>
            <person name="Jaron S. K."/>
        </authorList>
    </citation>
    <scope>NUCLEOTIDE SEQUENCE</scope>
</reference>
<organism evidence="5 6">
    <name type="scientific">Allacma fusca</name>
    <dbReference type="NCBI Taxonomy" id="39272"/>
    <lineage>
        <taxon>Eukaryota</taxon>
        <taxon>Metazoa</taxon>
        <taxon>Ecdysozoa</taxon>
        <taxon>Arthropoda</taxon>
        <taxon>Hexapoda</taxon>
        <taxon>Collembola</taxon>
        <taxon>Symphypleona</taxon>
        <taxon>Sminthuridae</taxon>
        <taxon>Allacma</taxon>
    </lineage>
</organism>
<dbReference type="GO" id="GO:0048812">
    <property type="term" value="P:neuron projection morphogenesis"/>
    <property type="evidence" value="ECO:0007669"/>
    <property type="project" value="TreeGrafter"/>
</dbReference>
<dbReference type="InterPro" id="IPR001356">
    <property type="entry name" value="HD"/>
</dbReference>
<feature type="compositionally biased region" description="Basic and acidic residues" evidence="3">
    <location>
        <begin position="367"/>
        <end position="381"/>
    </location>
</feature>
<feature type="compositionally biased region" description="Polar residues" evidence="3">
    <location>
        <begin position="136"/>
        <end position="159"/>
    </location>
</feature>
<dbReference type="InterPro" id="IPR017970">
    <property type="entry name" value="Homeobox_CS"/>
</dbReference>
<feature type="DNA-binding region" description="Homeobox" evidence="1">
    <location>
        <begin position="306"/>
        <end position="365"/>
    </location>
</feature>
<dbReference type="PANTHER" id="PTHR24335:SF4">
    <property type="entry name" value="EXTRA-EXTRA"/>
    <property type="match status" value="1"/>
</dbReference>
<sequence length="480" mass="52534">MRVGKERKMRPDCLMVGCGTKSMEGWRLPLDLVNKGGGLVDVAQDRLVAPIVAVQRKMSEKKSFRIDVLLARESPNSTKQWTTWSRSTSPNSTSRAASLSPPISPGSEQGSSSPTHLDPVPHFHHEQLSKILPNQNSLHHNINNSNGSQNPHGRSNGSTRFIMDSGPVVSSTSANCNLSSRTEMDMVMTHSNLNSGTLDSAGHRGHHGHSLDAGGIFDSLHCYMPTSGLTHFGSSAFHLPSMDCSDHKVQASSSSSSSSSPFVGLSVANAHQLQLEWLARNGMLYPRLPDLAGIPGGPTAALLGKTRRPRTAFTSQQLLELERQFRQNKYLSRPKRFEVATSLMLTETQVKIWFQNRRMKWKRSKKAQQEARCKEEVDKKSSQNQSGAQTDMLFEKDGQQQAQSGGNKVTTPPTTKGFPSATSSIGNKKGETLAKKSHENEECQGFSGGGGETTHKSHRLLLYASPRNHSAYPQLDSHCS</sequence>
<dbReference type="CDD" id="cd00086">
    <property type="entry name" value="homeodomain"/>
    <property type="match status" value="1"/>
</dbReference>
<dbReference type="GO" id="GO:0005634">
    <property type="term" value="C:nucleus"/>
    <property type="evidence" value="ECO:0007669"/>
    <property type="project" value="UniProtKB-SubCell"/>
</dbReference>
<proteinExistence type="predicted"/>
<feature type="region of interest" description="Disordered" evidence="3">
    <location>
        <begin position="136"/>
        <end position="161"/>
    </location>
</feature>
<feature type="region of interest" description="Disordered" evidence="3">
    <location>
        <begin position="365"/>
        <end position="458"/>
    </location>
</feature>
<gene>
    <name evidence="5" type="ORF">AFUS01_LOCUS10380</name>
</gene>
<comment type="subcellular location">
    <subcellularLocation>
        <location evidence="1 2">Nucleus</location>
    </subcellularLocation>
</comment>
<dbReference type="GO" id="GO:0000981">
    <property type="term" value="F:DNA-binding transcription factor activity, RNA polymerase II-specific"/>
    <property type="evidence" value="ECO:0007669"/>
    <property type="project" value="InterPro"/>
</dbReference>
<keyword evidence="1 2" id="KW-0238">DNA-binding</keyword>
<evidence type="ECO:0000256" key="3">
    <source>
        <dbReference type="SAM" id="MobiDB-lite"/>
    </source>
</evidence>
<dbReference type="PROSITE" id="PS50071">
    <property type="entry name" value="HOMEOBOX_2"/>
    <property type="match status" value="1"/>
</dbReference>
<dbReference type="GO" id="GO:1990837">
    <property type="term" value="F:sequence-specific double-stranded DNA binding"/>
    <property type="evidence" value="ECO:0007669"/>
    <property type="project" value="TreeGrafter"/>
</dbReference>
<dbReference type="AlphaFoldDB" id="A0A8J2NPQ0"/>
<evidence type="ECO:0000259" key="4">
    <source>
        <dbReference type="PROSITE" id="PS50071"/>
    </source>
</evidence>
<evidence type="ECO:0000313" key="5">
    <source>
        <dbReference type="EMBL" id="CAG7721141.1"/>
    </source>
</evidence>
<dbReference type="GO" id="GO:0007417">
    <property type="term" value="P:central nervous system development"/>
    <property type="evidence" value="ECO:0007669"/>
    <property type="project" value="TreeGrafter"/>
</dbReference>
<dbReference type="EMBL" id="CAJVCH010076950">
    <property type="protein sequence ID" value="CAG7721141.1"/>
    <property type="molecule type" value="Genomic_DNA"/>
</dbReference>
<feature type="compositionally biased region" description="Basic and acidic residues" evidence="3">
    <location>
        <begin position="428"/>
        <end position="441"/>
    </location>
</feature>
<dbReference type="Proteomes" id="UP000708208">
    <property type="component" value="Unassembled WGS sequence"/>
</dbReference>
<evidence type="ECO:0000256" key="1">
    <source>
        <dbReference type="PROSITE-ProRule" id="PRU00108"/>
    </source>
</evidence>
<dbReference type="PANTHER" id="PTHR24335">
    <property type="entry name" value="MOTOR NEURON AND PANCREAS HOMEOBOX PROTEIN"/>
    <property type="match status" value="1"/>
</dbReference>
<evidence type="ECO:0000313" key="6">
    <source>
        <dbReference type="Proteomes" id="UP000708208"/>
    </source>
</evidence>
<dbReference type="SMART" id="SM00389">
    <property type="entry name" value="HOX"/>
    <property type="match status" value="1"/>
</dbReference>
<dbReference type="FunFam" id="1.10.10.60:FF:000357">
    <property type="entry name" value="Motor neuron and pancreas homeobox 1"/>
    <property type="match status" value="1"/>
</dbReference>
<dbReference type="PROSITE" id="PS00027">
    <property type="entry name" value="HOMEOBOX_1"/>
    <property type="match status" value="1"/>
</dbReference>
<dbReference type="OrthoDB" id="6159439at2759"/>
<name>A0A8J2NPQ0_9HEXA</name>
<feature type="compositionally biased region" description="Polar residues" evidence="3">
    <location>
        <begin position="106"/>
        <end position="115"/>
    </location>
</feature>
<accession>A0A8J2NPQ0</accession>
<feature type="region of interest" description="Disordered" evidence="3">
    <location>
        <begin position="77"/>
        <end position="121"/>
    </location>
</feature>
<feature type="domain" description="Homeobox" evidence="4">
    <location>
        <begin position="304"/>
        <end position="364"/>
    </location>
</feature>
<feature type="compositionally biased region" description="Polar residues" evidence="3">
    <location>
        <begin position="77"/>
        <end position="97"/>
    </location>
</feature>